<dbReference type="InterPro" id="IPR010916">
    <property type="entry name" value="TonB_box_CS"/>
</dbReference>
<dbReference type="RefSeq" id="WP_071361979.1">
    <property type="nucleotide sequence ID" value="NZ_JRYB01000001.1"/>
</dbReference>
<evidence type="ECO:0000256" key="5">
    <source>
        <dbReference type="SAM" id="SignalP"/>
    </source>
</evidence>
<keyword evidence="2" id="KW-0560">Oxidoreductase</keyword>
<dbReference type="NCBIfam" id="NF004792">
    <property type="entry name" value="PRK06139.1"/>
    <property type="match status" value="1"/>
</dbReference>
<dbReference type="PROSITE" id="PS00430">
    <property type="entry name" value="TONB_DEPENDENT_REC_1"/>
    <property type="match status" value="1"/>
</dbReference>
<dbReference type="SUPFAM" id="SSF51735">
    <property type="entry name" value="NAD(P)-binding Rossmann-fold domains"/>
    <property type="match status" value="1"/>
</dbReference>
<dbReference type="PANTHER" id="PTHR44196">
    <property type="entry name" value="DEHYDROGENASE/REDUCTASE SDR FAMILY MEMBER 7B"/>
    <property type="match status" value="1"/>
</dbReference>
<dbReference type="AlphaFoldDB" id="A0A1S2N5H7"/>
<name>A0A1S2N5H7_9BURK</name>
<comment type="caution">
    <text evidence="6">The sequence shown here is derived from an EMBL/GenBank/DDBJ whole genome shotgun (WGS) entry which is preliminary data.</text>
</comment>
<evidence type="ECO:0000256" key="3">
    <source>
        <dbReference type="RuleBase" id="RU000363"/>
    </source>
</evidence>
<protein>
    <submittedName>
        <fullName evidence="6">Short chain dehydrogenase family protein</fullName>
    </submittedName>
</protein>
<gene>
    <name evidence="6" type="ORF">LO55_2911</name>
</gene>
<reference evidence="6 7" key="1">
    <citation type="submission" date="2014-10" db="EMBL/GenBank/DDBJ databases">
        <authorList>
            <person name="Seo M.-J."/>
            <person name="Seok Y.J."/>
            <person name="Cha I.-T."/>
        </authorList>
    </citation>
    <scope>NUCLEOTIDE SEQUENCE [LARGE SCALE GENOMIC DNA]</scope>
    <source>
        <strain evidence="6 7">NEU</strain>
    </source>
</reference>
<evidence type="ECO:0000256" key="2">
    <source>
        <dbReference type="ARBA" id="ARBA00023002"/>
    </source>
</evidence>
<dbReference type="PRINTS" id="PR00080">
    <property type="entry name" value="SDRFAMILY"/>
</dbReference>
<dbReference type="Proteomes" id="UP000180246">
    <property type="component" value="Unassembled WGS sequence"/>
</dbReference>
<dbReference type="Gene3D" id="3.40.50.720">
    <property type="entry name" value="NAD(P)-binding Rossmann-like Domain"/>
    <property type="match status" value="1"/>
</dbReference>
<evidence type="ECO:0000256" key="4">
    <source>
        <dbReference type="SAM" id="MobiDB-lite"/>
    </source>
</evidence>
<evidence type="ECO:0000256" key="1">
    <source>
        <dbReference type="ARBA" id="ARBA00006484"/>
    </source>
</evidence>
<comment type="similarity">
    <text evidence="1 3">Belongs to the short-chain dehydrogenases/reductases (SDR) family.</text>
</comment>
<evidence type="ECO:0000313" key="7">
    <source>
        <dbReference type="Proteomes" id="UP000180246"/>
    </source>
</evidence>
<dbReference type="InterPro" id="IPR020904">
    <property type="entry name" value="Sc_DH/Rdtase_CS"/>
</dbReference>
<feature type="region of interest" description="Disordered" evidence="4">
    <location>
        <begin position="271"/>
        <end position="308"/>
    </location>
</feature>
<dbReference type="PROSITE" id="PS00061">
    <property type="entry name" value="ADH_SHORT"/>
    <property type="match status" value="1"/>
</dbReference>
<dbReference type="PANTHER" id="PTHR44196:SF1">
    <property type="entry name" value="DEHYDROGENASE_REDUCTASE SDR FAMILY MEMBER 7B"/>
    <property type="match status" value="1"/>
</dbReference>
<proteinExistence type="inferred from homology"/>
<dbReference type="GO" id="GO:0016491">
    <property type="term" value="F:oxidoreductase activity"/>
    <property type="evidence" value="ECO:0007669"/>
    <property type="project" value="UniProtKB-KW"/>
</dbReference>
<feature type="signal peptide" evidence="5">
    <location>
        <begin position="1"/>
        <end position="19"/>
    </location>
</feature>
<organism evidence="6 7">
    <name type="scientific">Massilia timonae</name>
    <dbReference type="NCBI Taxonomy" id="47229"/>
    <lineage>
        <taxon>Bacteria</taxon>
        <taxon>Pseudomonadati</taxon>
        <taxon>Pseudomonadota</taxon>
        <taxon>Betaproteobacteria</taxon>
        <taxon>Burkholderiales</taxon>
        <taxon>Oxalobacteraceae</taxon>
        <taxon>Telluria group</taxon>
        <taxon>Massilia</taxon>
    </lineage>
</organism>
<dbReference type="EMBL" id="JRYB01000001">
    <property type="protein sequence ID" value="OIJ40335.1"/>
    <property type="molecule type" value="Genomic_DNA"/>
</dbReference>
<dbReference type="PRINTS" id="PR00081">
    <property type="entry name" value="GDHRDH"/>
</dbReference>
<dbReference type="Pfam" id="PF00106">
    <property type="entry name" value="adh_short"/>
    <property type="match status" value="1"/>
</dbReference>
<dbReference type="GO" id="GO:0016020">
    <property type="term" value="C:membrane"/>
    <property type="evidence" value="ECO:0007669"/>
    <property type="project" value="TreeGrafter"/>
</dbReference>
<dbReference type="InterPro" id="IPR002347">
    <property type="entry name" value="SDR_fam"/>
</dbReference>
<accession>A0A1S2N5H7</accession>
<feature type="chain" id="PRO_5010175017" evidence="5">
    <location>
        <begin position="20"/>
        <end position="333"/>
    </location>
</feature>
<keyword evidence="5" id="KW-0732">Signal</keyword>
<evidence type="ECO:0000313" key="6">
    <source>
        <dbReference type="EMBL" id="OIJ40335.1"/>
    </source>
</evidence>
<feature type="compositionally biased region" description="Polar residues" evidence="4">
    <location>
        <begin position="291"/>
        <end position="306"/>
    </location>
</feature>
<dbReference type="InterPro" id="IPR036291">
    <property type="entry name" value="NAD(P)-bd_dom_sf"/>
</dbReference>
<sequence>MKRSNLRVVIMGASSGIGAATAVAFAREGADLVLGARSKEGLDDVARRCFQAGGRAETVVVDATDAKAVDAFAREARSILGQIDLWFSNVGAGVVGKYHDVPMADHRQVIETNLLTHMNDAHAVLPIFLEQDHGIWVNMISSGGYVAAPYAAAYSASKFGLRGFSEALRAELGKRRRIHVCDVYPTFVDTPGFSHAANYTGAHLSYPPGALAPETVADAVVKLARSPRDTTAVGAPAAAMQATRLAPNLVAAGMNRFMDAWAKRAERTGDTRGALYEPPHGASGVHADASRLNQPRPQPKAQPSQPANKALVAGAAVVAAAIGMQLLRKRADQ</sequence>